<protein>
    <submittedName>
        <fullName evidence="6">Similar to S.cerevisiae protein GCN1 (Positive regulator of the Gcn2p kinase activity)</fullName>
    </submittedName>
</protein>
<dbReference type="Pfam" id="PF12074">
    <property type="entry name" value="Gcn1_N"/>
    <property type="match status" value="1"/>
</dbReference>
<evidence type="ECO:0000256" key="4">
    <source>
        <dbReference type="SAM" id="MobiDB-lite"/>
    </source>
</evidence>
<dbReference type="VEuPathDB" id="FungiDB:MSYG_4105"/>
<dbReference type="Pfam" id="PF24916">
    <property type="entry name" value="HEAT_GCN1_fung"/>
    <property type="match status" value="1"/>
</dbReference>
<evidence type="ECO:0000256" key="1">
    <source>
        <dbReference type="ARBA" id="ARBA00007366"/>
    </source>
</evidence>
<dbReference type="GO" id="GO:0016301">
    <property type="term" value="F:kinase activity"/>
    <property type="evidence" value="ECO:0007669"/>
    <property type="project" value="UniProtKB-KW"/>
</dbReference>
<feature type="domain" description="TOG" evidence="5">
    <location>
        <begin position="1384"/>
        <end position="1615"/>
    </location>
</feature>
<dbReference type="OMA" id="KYATQRG"/>
<dbReference type="PROSITE" id="PS50077">
    <property type="entry name" value="HEAT_REPEAT"/>
    <property type="match status" value="2"/>
</dbReference>
<dbReference type="InterPro" id="IPR021133">
    <property type="entry name" value="HEAT_type_2"/>
</dbReference>
<dbReference type="GO" id="GO:0034198">
    <property type="term" value="P:cellular response to amino acid starvation"/>
    <property type="evidence" value="ECO:0007669"/>
    <property type="project" value="TreeGrafter"/>
</dbReference>
<dbReference type="GO" id="GO:0005829">
    <property type="term" value="C:cytosol"/>
    <property type="evidence" value="ECO:0007669"/>
    <property type="project" value="TreeGrafter"/>
</dbReference>
<dbReference type="InterPro" id="IPR056810">
    <property type="entry name" value="GNC1-like_N"/>
</dbReference>
<sequence>MYHVTRISSCCERRAPLARPMRPRDIQQWLQAAGAAALESPYDSDDELAPTHAERASPAEDDAPGADWGRFLAHAARLLRSPRTKGRHAFLRECVPMVARDEETVSPERVELYQLLLQTSTFHTDRTSRLLLLQACDTLLDADVASTRGEPFKSMLMVEAHHALRAETENVCGRDDTLTATRGGAANLHAWVCTLLAHALRGDAAYLASEAHFHALLHTFARLHYAILASGPAHHDRLRPGVLRAAWRTFRRASDKLPMLLQCALDVPANAAYPAIVLQGVLLDVCLHLKHGAQADGLAWATDVKERVLLSYTTHVVSAKAPVPPPVLHALDLFLQRVVSSEDLEAHVFPTLQKMLLRSPEVAFEVAQALCGAARIDTTAVLGRFQTVLLSSVTSSNAQTRRHALQLARTLLPSYHAPFVEALCKTLKPGDGKSEDQRMAQSELVAAVPAHPSGSSALLTAMAPIVQKETQVPSLRAELHAVWPHVRACWDAQVDVPRVWVQALQGKAQSPKAPLRAVTLVSVADALRAPAAAAQDALLADLLPALRASVQAASTSALTSPDAALEGAASVVLLAGPVAHAADASLRDKAAQQVPLAPLLATGAKPSFLLSDKVARKLREGLPHALVWHAEALRSVVAHQGCATLHDEARQSAVLALLAEYMDGAAPPAHALLTDVGAHSPRLALRLIAHLLRHTALAPHVARHLLTGLLTSAGPRGAELLPDLVVLAHAPQLHDTEREMWVHLCRLASCDPHDVVQRHADALLRIVYDAHADGAWALAAEAALTTLTFIAPDVLLGRLCGDLVRDLSVHPLEALSEQDLAIWRAPADRPYVDVLAKTNAPALDKGRASSMDKWDAEVRASIAAKKAASGPATLSKQEQAAVDEQLAKEREIRAHVQAAVDRAGRAARRLLCVMDAHAPEVDTHLWALVRAVQACLGSARARALGLTEALVDALTRLSRAGELRVQPTCAWVLSTILRRVDDSLVPLDYALEAPDEAELRALYQLRFLVDAAPLDRAACGFLVPWLADLVARSELCGDEARDDRTVERMQLALDVLAAHAVYGADSDFPRADVLHALLRLVRVFPMLVHDAVSALRAYGEAISHERRGQGALITLLLEAALSDEPRERSGALQCLVPLDLTELEFPPALWLALHSSEAAVAQQIWDENALDVPPEYVSALVPLLSHAHAYVRAATAPAMGAACAVHPDTLSTLLDALWQLYASQTYSLEPEYDQYGMVIESTLHREDPWPVRLAVAHTLQALAPQFRAQDVVPFFQLALQRHAALSDRDERVRHAMLAAATAVVDARGADVRTELLALLEQSVESGDDAVTEAAVVLLGRAAQHLAPSDPHVRRVVDRLLDALRTPSEMVQEAVASCLPPLVRTEVVACDIRAITDALFVDLLRGDSYATRRGAAYGLAGVVQGRGVCAMRDLQVLGRLEEAMADTSTTRPRQGALFALEMLASRLQVLLEPYVGGLLEHLLVCFGDTHADVREATQDAARVLMRSLSGQCLKLILPSLLAGLDEKQWRTKKGAVELLGAMAFCAPRQLSAALPAVIPRLSEVLTDSHRQVSAAANQSLKQFGEVIHNPEIHKLVPTLLKALVDPNAKTQSALKALLHTQFVHYIDGPSLALIAPILERGLRERNVTSQKQAAQIVGHLASLTEARDYVPYLAKYTPLVRNVLVSPVPDARSVAARALGTLVERLGEVHFIDLVPSLLQVLQTDATGVDRHGAAQGLAEVLAGLGMERMERLLPTIIENTQAPASYVREGHLALLIYLPATFGSRFVPHLGKIVVPIVSSMADEHESVREASLRAGRMLIANYTQRAVDLLLPQLEPRLFDERHRVRLSALQLTADLLFRVCGISGKAEVEDETEEAAQAHSSVQQALVAAVGADRRARLLAAIYVLRQDPSIPVRQTAAHTWKALVHNTPRTAREVLPVMLDILLAALAADSDEQRDMAGRTLGELVRKLGEKILAETVPLLAERAAQAPSAGTRAGVCRAVIDVLANATKTQLEDHESALIDIVRRALGDPAAEVRAAAAAALDAMQAHLGERAIDATIPTLLDALRDERAPTAVAALREVVRTQPEVVFPVVVPVLTHVPLTDAHAHALTELLPVAGPALGPQVSAILGSLASTLDAEPRPLLELADALFAALGDIEALHQAMVQLLGWLSGRRVERRVLACELFVHFTQRVTMPWSDYTVDALRKLVALFEEPSDDVRRAALAALDACVKAVPKDEWDTLVVPLRRTLESTGAPGAQLPGLCQSRGAGPFVPVFLHGLLQGSAEQREQGALGLADLAEKSDADSIRPFLTTMVGPLIRLCGDRHAPPVKSAILQSLDTMVHRVPALVRPFYPQLQRSFQKALSDPASATVRTKAAMALGFLMGLQTRVEGVVQELLGTLQAAFDHGSDGGGAEAAALALAEILQHVQADKMGPAVRSALAECLSTAFRANEEPREALKVAVADLCAAFLRFDDERGAQLLATQVLQPAPVDVQLAALCLRACMEHAPEALHAAARPPALAAQLAGAWLSEAPSVVRAAREARERMRRTPPWSADDSVQSAL</sequence>
<name>A0A1M8AB83_MALS4</name>
<dbReference type="GO" id="GO:0019887">
    <property type="term" value="F:protein kinase regulator activity"/>
    <property type="evidence" value="ECO:0007669"/>
    <property type="project" value="TreeGrafter"/>
</dbReference>
<dbReference type="InterPro" id="IPR056809">
    <property type="entry name" value="HEAT_GCN1_fung"/>
</dbReference>
<evidence type="ECO:0000256" key="3">
    <source>
        <dbReference type="PROSITE-ProRule" id="PRU00103"/>
    </source>
</evidence>
<dbReference type="InterPro" id="IPR057546">
    <property type="entry name" value="HEAT_GCN1"/>
</dbReference>
<dbReference type="GO" id="GO:0006417">
    <property type="term" value="P:regulation of translation"/>
    <property type="evidence" value="ECO:0007669"/>
    <property type="project" value="TreeGrafter"/>
</dbReference>
<evidence type="ECO:0000256" key="2">
    <source>
        <dbReference type="ARBA" id="ARBA00022737"/>
    </source>
</evidence>
<dbReference type="InterPro" id="IPR016024">
    <property type="entry name" value="ARM-type_fold"/>
</dbReference>
<dbReference type="OrthoDB" id="5148094at2759"/>
<dbReference type="Proteomes" id="UP000186303">
    <property type="component" value="Chromosome 7"/>
</dbReference>
<keyword evidence="6" id="KW-0418">Kinase</keyword>
<reference evidence="7" key="1">
    <citation type="journal article" date="2017" name="Nucleic Acids Res.">
        <title>Proteogenomics produces comprehensive and highly accurate protein-coding gene annotation in a complete genome assembly of Malassezia sympodialis.</title>
        <authorList>
            <person name="Zhu Y."/>
            <person name="Engstroem P.G."/>
            <person name="Tellgren-Roth C."/>
            <person name="Baudo C.D."/>
            <person name="Kennell J.C."/>
            <person name="Sun S."/>
            <person name="Billmyre R.B."/>
            <person name="Schroeder M.S."/>
            <person name="Andersson A."/>
            <person name="Holm T."/>
            <person name="Sigurgeirsson B."/>
            <person name="Wu G."/>
            <person name="Sankaranarayanan S.R."/>
            <person name="Siddharthan R."/>
            <person name="Sanyal K."/>
            <person name="Lundeberg J."/>
            <person name="Nystedt B."/>
            <person name="Boekhout T."/>
            <person name="Dawson T.L. Jr."/>
            <person name="Heitman J."/>
            <person name="Scheynius A."/>
            <person name="Lehtioe J."/>
        </authorList>
    </citation>
    <scope>NUCLEOTIDE SEQUENCE [LARGE SCALE GENOMIC DNA]</scope>
    <source>
        <strain evidence="7">ATCC 42132</strain>
    </source>
</reference>
<comment type="similarity">
    <text evidence="1">Belongs to the GCN1 family.</text>
</comment>
<dbReference type="PANTHER" id="PTHR23346:SF7">
    <property type="entry name" value="STALLED RIBOSOME SENSOR GCN1"/>
    <property type="match status" value="1"/>
</dbReference>
<dbReference type="Pfam" id="PF24984">
    <property type="entry name" value="HEAT_EF3_GNC1"/>
    <property type="match status" value="1"/>
</dbReference>
<dbReference type="Pfam" id="PF24993">
    <property type="entry name" value="GNC1_N"/>
    <property type="match status" value="1"/>
</dbReference>
<feature type="region of interest" description="Disordered" evidence="4">
    <location>
        <begin position="2544"/>
        <end position="2565"/>
    </location>
</feature>
<feature type="repeat" description="HEAT" evidence="3">
    <location>
        <begin position="1556"/>
        <end position="1594"/>
    </location>
</feature>
<evidence type="ECO:0000313" key="6">
    <source>
        <dbReference type="EMBL" id="SHO79755.1"/>
    </source>
</evidence>
<keyword evidence="7" id="KW-1185">Reference proteome</keyword>
<dbReference type="Gene3D" id="1.25.10.10">
    <property type="entry name" value="Leucine-rich Repeat Variant"/>
    <property type="match status" value="6"/>
</dbReference>
<dbReference type="InterPro" id="IPR011989">
    <property type="entry name" value="ARM-like"/>
</dbReference>
<dbReference type="Pfam" id="PF23271">
    <property type="entry name" value="HEAT_GCN1"/>
    <property type="match status" value="1"/>
</dbReference>
<dbReference type="PANTHER" id="PTHR23346">
    <property type="entry name" value="TRANSLATIONAL ACTIVATOR GCN1-RELATED"/>
    <property type="match status" value="1"/>
</dbReference>
<gene>
    <name evidence="6" type="ORF">MSYG_4105</name>
</gene>
<organism evidence="6 7">
    <name type="scientific">Malassezia sympodialis (strain ATCC 42132)</name>
    <name type="common">Atopic eczema-associated yeast</name>
    <dbReference type="NCBI Taxonomy" id="1230383"/>
    <lineage>
        <taxon>Eukaryota</taxon>
        <taxon>Fungi</taxon>
        <taxon>Dikarya</taxon>
        <taxon>Basidiomycota</taxon>
        <taxon>Ustilaginomycotina</taxon>
        <taxon>Malasseziomycetes</taxon>
        <taxon>Malasseziales</taxon>
        <taxon>Malasseziaceae</taxon>
        <taxon>Malassezia</taxon>
    </lineage>
</organism>
<evidence type="ECO:0000259" key="5">
    <source>
        <dbReference type="SMART" id="SM01349"/>
    </source>
</evidence>
<dbReference type="SUPFAM" id="SSF48371">
    <property type="entry name" value="ARM repeat"/>
    <property type="match status" value="3"/>
</dbReference>
<dbReference type="EMBL" id="LT671827">
    <property type="protein sequence ID" value="SHO79755.1"/>
    <property type="molecule type" value="Genomic_DNA"/>
</dbReference>
<dbReference type="InterPro" id="IPR034085">
    <property type="entry name" value="TOG"/>
</dbReference>
<feature type="region of interest" description="Disordered" evidence="4">
    <location>
        <begin position="40"/>
        <end position="64"/>
    </location>
</feature>
<dbReference type="Pfam" id="PF24987">
    <property type="entry name" value="HEAT_EF3_N"/>
    <property type="match status" value="1"/>
</dbReference>
<keyword evidence="6" id="KW-0808">Transferase</keyword>
<keyword evidence="2" id="KW-0677">Repeat</keyword>
<evidence type="ECO:0000313" key="7">
    <source>
        <dbReference type="Proteomes" id="UP000186303"/>
    </source>
</evidence>
<proteinExistence type="inferred from homology"/>
<dbReference type="InterPro" id="IPR022716">
    <property type="entry name" value="Gcn1_N"/>
</dbReference>
<dbReference type="STRING" id="1230383.A0A1M8AB83"/>
<accession>A0A1M8AB83</accession>
<feature type="repeat" description="HEAT" evidence="3">
    <location>
        <begin position="2022"/>
        <end position="2060"/>
    </location>
</feature>
<dbReference type="SMART" id="SM01349">
    <property type="entry name" value="TOG"/>
    <property type="match status" value="1"/>
</dbReference>